<keyword evidence="2" id="KW-1185">Reference proteome</keyword>
<dbReference type="Proteomes" id="UP001283361">
    <property type="component" value="Unassembled WGS sequence"/>
</dbReference>
<gene>
    <name evidence="1" type="ORF">RRG08_062829</name>
</gene>
<proteinExistence type="predicted"/>
<organism evidence="1 2">
    <name type="scientific">Elysia crispata</name>
    <name type="common">lettuce slug</name>
    <dbReference type="NCBI Taxonomy" id="231223"/>
    <lineage>
        <taxon>Eukaryota</taxon>
        <taxon>Metazoa</taxon>
        <taxon>Spiralia</taxon>
        <taxon>Lophotrochozoa</taxon>
        <taxon>Mollusca</taxon>
        <taxon>Gastropoda</taxon>
        <taxon>Heterobranchia</taxon>
        <taxon>Euthyneura</taxon>
        <taxon>Panpulmonata</taxon>
        <taxon>Sacoglossa</taxon>
        <taxon>Placobranchoidea</taxon>
        <taxon>Plakobranchidae</taxon>
        <taxon>Elysia</taxon>
    </lineage>
</organism>
<comment type="caution">
    <text evidence="1">The sequence shown here is derived from an EMBL/GenBank/DDBJ whole genome shotgun (WGS) entry which is preliminary data.</text>
</comment>
<protein>
    <submittedName>
        <fullName evidence="1">Uncharacterized protein</fullName>
    </submittedName>
</protein>
<reference evidence="1" key="1">
    <citation type="journal article" date="2023" name="G3 (Bethesda)">
        <title>A reference genome for the long-term kleptoplast-retaining sea slug Elysia crispata morphotype clarki.</title>
        <authorList>
            <person name="Eastman K.E."/>
            <person name="Pendleton A.L."/>
            <person name="Shaikh M.A."/>
            <person name="Suttiyut T."/>
            <person name="Ogas R."/>
            <person name="Tomko P."/>
            <person name="Gavelis G."/>
            <person name="Widhalm J.R."/>
            <person name="Wisecaver J.H."/>
        </authorList>
    </citation>
    <scope>NUCLEOTIDE SEQUENCE</scope>
    <source>
        <strain evidence="1">ECLA1</strain>
    </source>
</reference>
<evidence type="ECO:0000313" key="2">
    <source>
        <dbReference type="Proteomes" id="UP001283361"/>
    </source>
</evidence>
<dbReference type="EMBL" id="JAWDGP010003059">
    <property type="protein sequence ID" value="KAK3777754.1"/>
    <property type="molecule type" value="Genomic_DNA"/>
</dbReference>
<evidence type="ECO:0000313" key="1">
    <source>
        <dbReference type="EMBL" id="KAK3777754.1"/>
    </source>
</evidence>
<sequence length="132" mass="14990">MVVPGSGRVVLQVSRSQRMPCKIPGHLVQRSEAEVTDDPIDAWRTEDFYLDGAGYFIHKDCDKDRGTDIVYVMLKNGRWDIVTKTRIPTLNRNGKAVNKLIIDAAPMLDFFRQTRCQKHAAQRCSQSGFLAH</sequence>
<accession>A0AAE0ZY71</accession>
<dbReference type="AlphaFoldDB" id="A0AAE0ZY71"/>
<name>A0AAE0ZY71_9GAST</name>